<dbReference type="PANTHER" id="PTHR43037:SF1">
    <property type="entry name" value="BLL1128 PROTEIN"/>
    <property type="match status" value="1"/>
</dbReference>
<dbReference type="Gene3D" id="3.40.50.1820">
    <property type="entry name" value="alpha/beta hydrolase"/>
    <property type="match status" value="1"/>
</dbReference>
<dbReference type="EMBL" id="JAFNJU010000002">
    <property type="protein sequence ID" value="MBO1264004.1"/>
    <property type="molecule type" value="Genomic_DNA"/>
</dbReference>
<comment type="caution">
    <text evidence="3">The sequence shown here is derived from an EMBL/GenBank/DDBJ whole genome shotgun (WGS) entry which is preliminary data.</text>
</comment>
<evidence type="ECO:0000313" key="4">
    <source>
        <dbReference type="Proteomes" id="UP000664218"/>
    </source>
</evidence>
<sequence>MIKETFETTHIEEITLNYLLELPEDYDDESSEGFPLLLFLHGMGERGDNLEMLYVNGIPKLLREGARLPFITLMPQCPDTSFWPDEYRSLKLLLDHITKTYNVDCRRIYITGLSMGGYGTYEMLTRYPDLFTAGAPICGGIGSMKARMNLPVLKDIPLWIFHGEQDDVVPVEESRQIHDYLQSIGHENLKMTLYPDLNHDSWTRTYDNSEVYDFLLRFRK</sequence>
<dbReference type="Proteomes" id="UP000664218">
    <property type="component" value="Unassembled WGS sequence"/>
</dbReference>
<dbReference type="InterPro" id="IPR029058">
    <property type="entry name" value="AB_hydrolase_fold"/>
</dbReference>
<dbReference type="PANTHER" id="PTHR43037">
    <property type="entry name" value="UNNAMED PRODUCT-RELATED"/>
    <property type="match status" value="1"/>
</dbReference>
<dbReference type="InterPro" id="IPR050955">
    <property type="entry name" value="Plant_Biomass_Hydrol_Est"/>
</dbReference>
<dbReference type="InterPro" id="IPR003140">
    <property type="entry name" value="PLipase/COase/thioEstase"/>
</dbReference>
<keyword evidence="4" id="KW-1185">Reference proteome</keyword>
<dbReference type="Pfam" id="PF02230">
    <property type="entry name" value="Abhydrolase_2"/>
    <property type="match status" value="1"/>
</dbReference>
<organism evidence="3 4">
    <name type="scientific">Proteiniclasticum aestuarii</name>
    <dbReference type="NCBI Taxonomy" id="2817862"/>
    <lineage>
        <taxon>Bacteria</taxon>
        <taxon>Bacillati</taxon>
        <taxon>Bacillota</taxon>
        <taxon>Clostridia</taxon>
        <taxon>Eubacteriales</taxon>
        <taxon>Clostridiaceae</taxon>
        <taxon>Proteiniclasticum</taxon>
    </lineage>
</organism>
<dbReference type="AlphaFoldDB" id="A0A939H7P3"/>
<evidence type="ECO:0000259" key="2">
    <source>
        <dbReference type="Pfam" id="PF02230"/>
    </source>
</evidence>
<evidence type="ECO:0000256" key="1">
    <source>
        <dbReference type="ARBA" id="ARBA00022729"/>
    </source>
</evidence>
<gene>
    <name evidence="3" type="ORF">J3A84_02970</name>
</gene>
<name>A0A939H7P3_9CLOT</name>
<evidence type="ECO:0000313" key="3">
    <source>
        <dbReference type="EMBL" id="MBO1264004.1"/>
    </source>
</evidence>
<proteinExistence type="predicted"/>
<dbReference type="SUPFAM" id="SSF53474">
    <property type="entry name" value="alpha/beta-Hydrolases"/>
    <property type="match status" value="1"/>
</dbReference>
<accession>A0A939H7P3</accession>
<keyword evidence="1" id="KW-0732">Signal</keyword>
<reference evidence="3" key="1">
    <citation type="submission" date="2021-03" db="EMBL/GenBank/DDBJ databases">
        <title>Proteiniclasticum marinus sp. nov., isolated from tidal flat sediment.</title>
        <authorList>
            <person name="Namirimu T."/>
            <person name="Yang J.-A."/>
            <person name="Yang S.-H."/>
            <person name="Kim Y.-J."/>
            <person name="Kwon K.K."/>
        </authorList>
    </citation>
    <scope>NUCLEOTIDE SEQUENCE</scope>
    <source>
        <strain evidence="3">SCR006</strain>
    </source>
</reference>
<protein>
    <submittedName>
        <fullName evidence="3">Prolyl oligopeptidase family serine peptidase</fullName>
    </submittedName>
</protein>
<dbReference type="RefSeq" id="WP_207598527.1">
    <property type="nucleotide sequence ID" value="NZ_JAFNJU010000002.1"/>
</dbReference>
<dbReference type="GO" id="GO:0016787">
    <property type="term" value="F:hydrolase activity"/>
    <property type="evidence" value="ECO:0007669"/>
    <property type="project" value="InterPro"/>
</dbReference>
<feature type="domain" description="Phospholipase/carboxylesterase/thioesterase" evidence="2">
    <location>
        <begin position="88"/>
        <end position="205"/>
    </location>
</feature>